<comment type="caution">
    <text evidence="3">The sequence shown here is derived from an EMBL/GenBank/DDBJ whole genome shotgun (WGS) entry which is preliminary data.</text>
</comment>
<dbReference type="Pfam" id="PF04194">
    <property type="entry name" value="PDCD2_C"/>
    <property type="match status" value="1"/>
</dbReference>
<dbReference type="AlphaFoldDB" id="A0A5N5GMN2"/>
<protein>
    <submittedName>
        <fullName evidence="3">Programmed cell death protein 2-like</fullName>
    </submittedName>
</protein>
<feature type="region of interest" description="Disordered" evidence="1">
    <location>
        <begin position="158"/>
        <end position="184"/>
    </location>
</feature>
<dbReference type="PANTHER" id="PTHR47762:SF2">
    <property type="entry name" value="OS04G0640800 PROTEIN"/>
    <property type="match status" value="1"/>
</dbReference>
<keyword evidence="4" id="KW-1185">Reference proteome</keyword>
<gene>
    <name evidence="3" type="ORF">D8674_036880</name>
</gene>
<reference evidence="3 4" key="2">
    <citation type="submission" date="2019-11" db="EMBL/GenBank/DDBJ databases">
        <title>A de novo genome assembly of a pear dwarfing rootstock.</title>
        <authorList>
            <person name="Wang F."/>
            <person name="Wang J."/>
            <person name="Li S."/>
            <person name="Zhang Y."/>
            <person name="Fang M."/>
            <person name="Ma L."/>
            <person name="Zhao Y."/>
            <person name="Jiang S."/>
        </authorList>
    </citation>
    <scope>NUCLEOTIDE SEQUENCE [LARGE SCALE GENOMIC DNA]</scope>
    <source>
        <strain evidence="3">S2</strain>
        <tissue evidence="3">Leaf</tissue>
    </source>
</reference>
<dbReference type="InterPro" id="IPR007320">
    <property type="entry name" value="PDCD2_C"/>
</dbReference>
<sequence length="377" mass="42158">MAEVLLGMPGPWADDFRETSDHYTTKIGGLPDWPLPEESVTPDLLKCSACGSRLSLVSQVYAPISSKIVQIEERVIFIFGCLMPKCGSTPLSWRALRVQRLHNEEEEPITSSQEAVPSTSSVPVSNASWWEDLDDENDEDINLEELGKAFNDAARLASTAKKPHRNDHSKTSTKPSSSSQLEKVADVDTPVVPCFYVYTQKESSSKDLTSLCSNYSSFSIAKEGNDIEDHGQDETWAEEAYEYDKALTADRTYLKFKKRLDAHPEQCFRYSYGGKPLLATSAEGDPGRCSLCGGSRKYEMQLMPPLLYFLQEAADDCQRQSLENWNWMTLMVYTCSKSCCQHGQGTSKYGNWLVIEEAVVVQVEKSFNGLAEHGYLS</sequence>
<evidence type="ECO:0000256" key="1">
    <source>
        <dbReference type="SAM" id="MobiDB-lite"/>
    </source>
</evidence>
<reference evidence="3 4" key="1">
    <citation type="submission" date="2019-09" db="EMBL/GenBank/DDBJ databases">
        <authorList>
            <person name="Ou C."/>
        </authorList>
    </citation>
    <scope>NUCLEOTIDE SEQUENCE [LARGE SCALE GENOMIC DNA]</scope>
    <source>
        <strain evidence="3">S2</strain>
        <tissue evidence="3">Leaf</tissue>
    </source>
</reference>
<feature type="region of interest" description="Disordered" evidence="1">
    <location>
        <begin position="105"/>
        <end position="128"/>
    </location>
</feature>
<dbReference type="OrthoDB" id="366284at2759"/>
<dbReference type="PANTHER" id="PTHR47762">
    <property type="entry name" value="OSJNBB0079B02.4 PROTEIN"/>
    <property type="match status" value="1"/>
</dbReference>
<feature type="compositionally biased region" description="Polar residues" evidence="1">
    <location>
        <begin position="109"/>
        <end position="128"/>
    </location>
</feature>
<dbReference type="Proteomes" id="UP000327157">
    <property type="component" value="Unassembled WGS sequence"/>
</dbReference>
<evidence type="ECO:0000259" key="2">
    <source>
        <dbReference type="Pfam" id="PF04194"/>
    </source>
</evidence>
<organism evidence="3 4">
    <name type="scientific">Pyrus ussuriensis x Pyrus communis</name>
    <dbReference type="NCBI Taxonomy" id="2448454"/>
    <lineage>
        <taxon>Eukaryota</taxon>
        <taxon>Viridiplantae</taxon>
        <taxon>Streptophyta</taxon>
        <taxon>Embryophyta</taxon>
        <taxon>Tracheophyta</taxon>
        <taxon>Spermatophyta</taxon>
        <taxon>Magnoliopsida</taxon>
        <taxon>eudicotyledons</taxon>
        <taxon>Gunneridae</taxon>
        <taxon>Pentapetalae</taxon>
        <taxon>rosids</taxon>
        <taxon>fabids</taxon>
        <taxon>Rosales</taxon>
        <taxon>Rosaceae</taxon>
        <taxon>Amygdaloideae</taxon>
        <taxon>Maleae</taxon>
        <taxon>Pyrus</taxon>
    </lineage>
</organism>
<accession>A0A5N5GMN2</accession>
<name>A0A5N5GMN2_9ROSA</name>
<dbReference type="GO" id="GO:0005737">
    <property type="term" value="C:cytoplasm"/>
    <property type="evidence" value="ECO:0007669"/>
    <property type="project" value="InterPro"/>
</dbReference>
<evidence type="ECO:0000313" key="3">
    <source>
        <dbReference type="EMBL" id="KAB2612054.1"/>
    </source>
</evidence>
<evidence type="ECO:0000313" key="4">
    <source>
        <dbReference type="Proteomes" id="UP000327157"/>
    </source>
</evidence>
<feature type="domain" description="Programmed cell death protein 2 C-terminal" evidence="2">
    <location>
        <begin position="250"/>
        <end position="362"/>
    </location>
</feature>
<dbReference type="EMBL" id="SMOL01000475">
    <property type="protein sequence ID" value="KAB2612054.1"/>
    <property type="molecule type" value="Genomic_DNA"/>
</dbReference>
<proteinExistence type="predicted"/>